<evidence type="ECO:0000259" key="7">
    <source>
        <dbReference type="PROSITE" id="PS50071"/>
    </source>
</evidence>
<keyword evidence="9" id="KW-1185">Reference proteome</keyword>
<dbReference type="CTD" id="6757784"/>
<dbReference type="GO" id="GO:1990837">
    <property type="term" value="F:sequence-specific double-stranded DNA binding"/>
    <property type="evidence" value="ECO:0000318"/>
    <property type="project" value="GO_Central"/>
</dbReference>
<evidence type="ECO:0000256" key="6">
    <source>
        <dbReference type="SAM" id="MobiDB-lite"/>
    </source>
</evidence>
<feature type="domain" description="Homeobox" evidence="7">
    <location>
        <begin position="198"/>
        <end position="258"/>
    </location>
</feature>
<evidence type="ECO:0000313" key="8">
    <source>
        <dbReference type="EMBL" id="EDV20927.1"/>
    </source>
</evidence>
<accession>B3S8Q4</accession>
<dbReference type="OrthoDB" id="6159439at2759"/>
<dbReference type="HOGENOM" id="CLU_988060_0_0_1"/>
<dbReference type="InterPro" id="IPR009057">
    <property type="entry name" value="Homeodomain-like_sf"/>
</dbReference>
<dbReference type="eggNOG" id="KOG0489">
    <property type="taxonomic scope" value="Eukaryota"/>
</dbReference>
<proteinExistence type="predicted"/>
<evidence type="ECO:0000313" key="9">
    <source>
        <dbReference type="Proteomes" id="UP000009022"/>
    </source>
</evidence>
<evidence type="ECO:0000256" key="2">
    <source>
        <dbReference type="ARBA" id="ARBA00023155"/>
    </source>
</evidence>
<dbReference type="PANTHER" id="PTHR24335:SF4">
    <property type="entry name" value="EXTRA-EXTRA"/>
    <property type="match status" value="1"/>
</dbReference>
<dbReference type="SMART" id="SM00389">
    <property type="entry name" value="HOX"/>
    <property type="match status" value="1"/>
</dbReference>
<dbReference type="CDD" id="cd00086">
    <property type="entry name" value="homeodomain"/>
    <property type="match status" value="1"/>
</dbReference>
<dbReference type="SUPFAM" id="SSF46689">
    <property type="entry name" value="Homeodomain-like"/>
    <property type="match status" value="1"/>
</dbReference>
<dbReference type="GO" id="GO:0000981">
    <property type="term" value="F:DNA-binding transcription factor activity, RNA polymerase II-specific"/>
    <property type="evidence" value="ECO:0007669"/>
    <property type="project" value="InterPro"/>
</dbReference>
<evidence type="ECO:0000256" key="4">
    <source>
        <dbReference type="PROSITE-ProRule" id="PRU00108"/>
    </source>
</evidence>
<dbReference type="AlphaFoldDB" id="B3S8Q4"/>
<dbReference type="InterPro" id="IPR020479">
    <property type="entry name" value="HD_metazoa"/>
</dbReference>
<comment type="subcellular location">
    <subcellularLocation>
        <location evidence="4 5">Nucleus</location>
    </subcellularLocation>
</comment>
<evidence type="ECO:0000256" key="5">
    <source>
        <dbReference type="RuleBase" id="RU000682"/>
    </source>
</evidence>
<reference evidence="8 9" key="1">
    <citation type="journal article" date="2008" name="Nature">
        <title>The Trichoplax genome and the nature of placozoans.</title>
        <authorList>
            <person name="Srivastava M."/>
            <person name="Begovic E."/>
            <person name="Chapman J."/>
            <person name="Putnam N.H."/>
            <person name="Hellsten U."/>
            <person name="Kawashima T."/>
            <person name="Kuo A."/>
            <person name="Mitros T."/>
            <person name="Salamov A."/>
            <person name="Carpenter M.L."/>
            <person name="Signorovitch A.Y."/>
            <person name="Moreno M.A."/>
            <person name="Kamm K."/>
            <person name="Grimwood J."/>
            <person name="Schmutz J."/>
            <person name="Shapiro H."/>
            <person name="Grigoriev I.V."/>
            <person name="Buss L.W."/>
            <person name="Schierwater B."/>
            <person name="Dellaporta S.L."/>
            <person name="Rokhsar D.S."/>
        </authorList>
    </citation>
    <scope>NUCLEOTIDE SEQUENCE [LARGE SCALE GENOMIC DNA]</scope>
    <source>
        <strain evidence="8 9">Grell-BS-1999</strain>
    </source>
</reference>
<dbReference type="GeneID" id="6757784"/>
<dbReference type="STRING" id="10228.B3S8Q4"/>
<dbReference type="GO" id="GO:0007417">
    <property type="term" value="P:central nervous system development"/>
    <property type="evidence" value="ECO:0000318"/>
    <property type="project" value="GO_Central"/>
</dbReference>
<dbReference type="Pfam" id="PF00046">
    <property type="entry name" value="Homeodomain"/>
    <property type="match status" value="1"/>
</dbReference>
<dbReference type="GO" id="GO:0005634">
    <property type="term" value="C:nucleus"/>
    <property type="evidence" value="ECO:0000318"/>
    <property type="project" value="GO_Central"/>
</dbReference>
<organism evidence="8 9">
    <name type="scientific">Trichoplax adhaerens</name>
    <name type="common">Trichoplax reptans</name>
    <dbReference type="NCBI Taxonomy" id="10228"/>
    <lineage>
        <taxon>Eukaryota</taxon>
        <taxon>Metazoa</taxon>
        <taxon>Placozoa</taxon>
        <taxon>Uniplacotomia</taxon>
        <taxon>Trichoplacea</taxon>
        <taxon>Trichoplacidae</taxon>
        <taxon>Trichoplax</taxon>
    </lineage>
</organism>
<dbReference type="KEGG" id="tad:TRIADDRAFT_50911"/>
<dbReference type="PROSITE" id="PS50071">
    <property type="entry name" value="HOMEOBOX_2"/>
    <property type="match status" value="1"/>
</dbReference>
<dbReference type="PRINTS" id="PR00024">
    <property type="entry name" value="HOMEOBOX"/>
</dbReference>
<evidence type="ECO:0000256" key="1">
    <source>
        <dbReference type="ARBA" id="ARBA00023125"/>
    </source>
</evidence>
<dbReference type="InterPro" id="IPR017970">
    <property type="entry name" value="Homeobox_CS"/>
</dbReference>
<feature type="DNA-binding region" description="Homeobox" evidence="4">
    <location>
        <begin position="200"/>
        <end position="259"/>
    </location>
</feature>
<dbReference type="GO" id="GO:0048812">
    <property type="term" value="P:neuron projection morphogenesis"/>
    <property type="evidence" value="ECO:0000318"/>
    <property type="project" value="GO_Central"/>
</dbReference>
<gene>
    <name evidence="8" type="ORF">TRIADDRAFT_50911</name>
</gene>
<dbReference type="Gene3D" id="1.10.10.60">
    <property type="entry name" value="Homeodomain-like"/>
    <property type="match status" value="1"/>
</dbReference>
<keyword evidence="1 4" id="KW-0238">DNA-binding</keyword>
<keyword evidence="2 4" id="KW-0371">Homeobox</keyword>
<sequence length="282" mass="31849">MATTTNNIRDKSTSFNIDRLIANNDNNKSTEMDCGRQDYPSTSHVQCSLDRKDAKNIANNLNGKLLNHSMPSTKAPVVTNAMLDQNQLYQCFTPVTSTTINKNPFLNNSLELPLNVTGGRPLHLPLMQLQSPMPYPFQSLTWPYLARHPRDNNNNAVAAAAAAAVAVGHLPNAIPSLDAMTGNSHHLAHKRLIARHGLVKRRPRTAFTCEQLLTLEEEFKKNRYLSRSRRLEVAKMLMLNETQVKIWFQNRRMKWKRNKNNGNLPISGGESDYSINMDESKD</sequence>
<dbReference type="InterPro" id="IPR001356">
    <property type="entry name" value="HD"/>
</dbReference>
<dbReference type="Proteomes" id="UP000009022">
    <property type="component" value="Unassembled WGS sequence"/>
</dbReference>
<dbReference type="EMBL" id="DS985256">
    <property type="protein sequence ID" value="EDV20927.1"/>
    <property type="molecule type" value="Genomic_DNA"/>
</dbReference>
<dbReference type="InterPro" id="IPR042768">
    <property type="entry name" value="MNX1/Ceh-12"/>
</dbReference>
<dbReference type="RefSeq" id="XP_002116571.1">
    <property type="nucleotide sequence ID" value="XM_002116535.1"/>
</dbReference>
<feature type="region of interest" description="Disordered" evidence="6">
    <location>
        <begin position="258"/>
        <end position="282"/>
    </location>
</feature>
<evidence type="ECO:0000256" key="3">
    <source>
        <dbReference type="ARBA" id="ARBA00023242"/>
    </source>
</evidence>
<dbReference type="InParanoid" id="B3S8Q4"/>
<protein>
    <submittedName>
        <fullName evidence="8">ANTP homeobox protein</fullName>
    </submittedName>
</protein>
<name>B3S8Q4_TRIAD</name>
<dbReference type="PANTHER" id="PTHR24335">
    <property type="entry name" value="MOTOR NEURON AND PANCREAS HOMEOBOX PROTEIN"/>
    <property type="match status" value="1"/>
</dbReference>
<keyword evidence="3 4" id="KW-0539">Nucleus</keyword>
<dbReference type="PROSITE" id="PS00027">
    <property type="entry name" value="HOMEOBOX_1"/>
    <property type="match status" value="1"/>
</dbReference>